<dbReference type="Pfam" id="PF25183">
    <property type="entry name" value="OMP_b-brl_4"/>
    <property type="match status" value="1"/>
</dbReference>
<evidence type="ECO:0000256" key="7">
    <source>
        <dbReference type="SAM" id="MobiDB-lite"/>
    </source>
</evidence>
<reference evidence="10" key="1">
    <citation type="submission" date="2021-04" db="EMBL/GenBank/DDBJ databases">
        <title>Phylogenetic analysis of Acidobacteriaceae.</title>
        <authorList>
            <person name="Qiu L."/>
            <person name="Zhang Q."/>
        </authorList>
    </citation>
    <scope>NUCLEOTIDE SEQUENCE</scope>
    <source>
        <strain evidence="10">DSM 25168</strain>
    </source>
</reference>
<keyword evidence="2" id="KW-0813">Transport</keyword>
<dbReference type="PANTHER" id="PTHR30069:SF46">
    <property type="entry name" value="OAR PROTEIN"/>
    <property type="match status" value="1"/>
</dbReference>
<dbReference type="AlphaFoldDB" id="A0A9J7BPN9"/>
<dbReference type="InterPro" id="IPR036942">
    <property type="entry name" value="Beta-barrel_TonB_sf"/>
</dbReference>
<dbReference type="InterPro" id="IPR039426">
    <property type="entry name" value="TonB-dep_rcpt-like"/>
</dbReference>
<gene>
    <name evidence="10" type="ORF">MOP44_01210</name>
</gene>
<dbReference type="KEGG" id="orp:MOP44_01210"/>
<evidence type="ECO:0000256" key="1">
    <source>
        <dbReference type="ARBA" id="ARBA00004571"/>
    </source>
</evidence>
<evidence type="ECO:0000256" key="6">
    <source>
        <dbReference type="ARBA" id="ARBA00023237"/>
    </source>
</evidence>
<proteinExistence type="predicted"/>
<accession>A0A9J7BPN9</accession>
<dbReference type="Gene3D" id="2.60.40.1120">
    <property type="entry name" value="Carboxypeptidase-like, regulatory domain"/>
    <property type="match status" value="1"/>
</dbReference>
<dbReference type="GO" id="GO:0009279">
    <property type="term" value="C:cell outer membrane"/>
    <property type="evidence" value="ECO:0007669"/>
    <property type="project" value="UniProtKB-SubCell"/>
</dbReference>
<dbReference type="Gene3D" id="2.40.170.20">
    <property type="entry name" value="TonB-dependent receptor, beta-barrel domain"/>
    <property type="match status" value="1"/>
</dbReference>
<feature type="domain" description="TonB-dependent transporter Oar-like beta-barrel" evidence="9">
    <location>
        <begin position="247"/>
        <end position="1206"/>
    </location>
</feature>
<keyword evidence="10" id="KW-0378">Hydrolase</keyword>
<comment type="subcellular location">
    <subcellularLocation>
        <location evidence="1">Cell outer membrane</location>
        <topology evidence="1">Multi-pass membrane protein</topology>
    </subcellularLocation>
</comment>
<evidence type="ECO:0000256" key="2">
    <source>
        <dbReference type="ARBA" id="ARBA00022448"/>
    </source>
</evidence>
<dbReference type="EMBL" id="CP093313">
    <property type="protein sequence ID" value="UWZ84567.1"/>
    <property type="molecule type" value="Genomic_DNA"/>
</dbReference>
<feature type="chain" id="PRO_5039908531" evidence="8">
    <location>
        <begin position="29"/>
        <end position="1223"/>
    </location>
</feature>
<keyword evidence="10" id="KW-0645">Protease</keyword>
<dbReference type="PANTHER" id="PTHR30069">
    <property type="entry name" value="TONB-DEPENDENT OUTER MEMBRANE RECEPTOR"/>
    <property type="match status" value="1"/>
</dbReference>
<evidence type="ECO:0000256" key="8">
    <source>
        <dbReference type="SAM" id="SignalP"/>
    </source>
</evidence>
<keyword evidence="11" id="KW-1185">Reference proteome</keyword>
<dbReference type="GO" id="GO:0015344">
    <property type="term" value="F:siderophore uptake transmembrane transporter activity"/>
    <property type="evidence" value="ECO:0007669"/>
    <property type="project" value="TreeGrafter"/>
</dbReference>
<dbReference type="InterPro" id="IPR008969">
    <property type="entry name" value="CarboxyPept-like_regulatory"/>
</dbReference>
<evidence type="ECO:0000313" key="11">
    <source>
        <dbReference type="Proteomes" id="UP001059380"/>
    </source>
</evidence>
<evidence type="ECO:0000256" key="5">
    <source>
        <dbReference type="ARBA" id="ARBA00023136"/>
    </source>
</evidence>
<evidence type="ECO:0000256" key="3">
    <source>
        <dbReference type="ARBA" id="ARBA00022452"/>
    </source>
</evidence>
<evidence type="ECO:0000256" key="4">
    <source>
        <dbReference type="ARBA" id="ARBA00022692"/>
    </source>
</evidence>
<dbReference type="Pfam" id="PF13620">
    <property type="entry name" value="CarboxypepD_reg"/>
    <property type="match status" value="1"/>
</dbReference>
<protein>
    <submittedName>
        <fullName evidence="10">Carboxypeptidase regulatory-like domain-containing protein</fullName>
    </submittedName>
</protein>
<dbReference type="Proteomes" id="UP001059380">
    <property type="component" value="Chromosome"/>
</dbReference>
<dbReference type="GO" id="GO:0004180">
    <property type="term" value="F:carboxypeptidase activity"/>
    <property type="evidence" value="ECO:0007669"/>
    <property type="project" value="UniProtKB-KW"/>
</dbReference>
<keyword evidence="3" id="KW-1134">Transmembrane beta strand</keyword>
<evidence type="ECO:0000313" key="10">
    <source>
        <dbReference type="EMBL" id="UWZ84567.1"/>
    </source>
</evidence>
<keyword evidence="10" id="KW-0121">Carboxypeptidase</keyword>
<evidence type="ECO:0000259" key="9">
    <source>
        <dbReference type="Pfam" id="PF25183"/>
    </source>
</evidence>
<dbReference type="GO" id="GO:0044718">
    <property type="term" value="P:siderophore transmembrane transport"/>
    <property type="evidence" value="ECO:0007669"/>
    <property type="project" value="TreeGrafter"/>
</dbReference>
<keyword evidence="8" id="KW-0732">Signal</keyword>
<feature type="region of interest" description="Disordered" evidence="7">
    <location>
        <begin position="879"/>
        <end position="905"/>
    </location>
</feature>
<organism evidence="10 11">
    <name type="scientific">Occallatibacter riparius</name>
    <dbReference type="NCBI Taxonomy" id="1002689"/>
    <lineage>
        <taxon>Bacteria</taxon>
        <taxon>Pseudomonadati</taxon>
        <taxon>Acidobacteriota</taxon>
        <taxon>Terriglobia</taxon>
        <taxon>Terriglobales</taxon>
        <taxon>Acidobacteriaceae</taxon>
        <taxon>Occallatibacter</taxon>
    </lineage>
</organism>
<feature type="signal peptide" evidence="8">
    <location>
        <begin position="1"/>
        <end position="28"/>
    </location>
</feature>
<keyword evidence="4" id="KW-0812">Transmembrane</keyword>
<dbReference type="SUPFAM" id="SSF49464">
    <property type="entry name" value="Carboxypeptidase regulatory domain-like"/>
    <property type="match status" value="1"/>
</dbReference>
<dbReference type="RefSeq" id="WP_260794074.1">
    <property type="nucleotide sequence ID" value="NZ_CP093313.1"/>
</dbReference>
<keyword evidence="5" id="KW-0472">Membrane</keyword>
<name>A0A9J7BPN9_9BACT</name>
<dbReference type="SUPFAM" id="SSF56935">
    <property type="entry name" value="Porins"/>
    <property type="match status" value="1"/>
</dbReference>
<dbReference type="InterPro" id="IPR057601">
    <property type="entry name" value="Oar-like_b-barrel"/>
</dbReference>
<sequence length="1223" mass="133082">MQLRRSHLLSLLALALILMPMRWLYAQADQGTITGVVQDPSGAVIGNADVTLINVDEGQVLRTKSDGAGVYVFSPIKIGNYKITASAAGFQTTTQTNLHVSIQQRLNVVVSLKPGATTETITVTTDTPLMQTQESSVGQTMDTKTIDSVPLNGRNWVYIAQLAAGAVPPQGSRGGGKGDFNANGQRAEQNNFILDGVDNNVNVVDFYNGASFVAQPPPDALAEFKVQTSDYSAEFGHSAGAVVNASIKSGTNSFHGSFWEYLRNTVFNTYNWNDYALAQQHIPVPAYHENQFGGTIGGPFFKNKLFFFADVQANRISYAETGTYTVPTVLERSGDFSELLNSSLTGNSPVQLYHQTPNAPPQAFANNCLVTSGSCTSNVAGVALNQTAQQMLNYYPLPNANGNKLYNNYVVSRPIVDNTFQWDARMDYNIREKDTAYSRYSYWNEVGYNTPPLGPILDGGGFGDDGKQKNYGANFMFSESHVFTPTLTNEARFGFNYLHTGFQHPNADNLDFAASVGFGGIPKAPLNGGLPAVSVSGISGFGSPTWSTTDEHENVYQILDNVTKITGNHALKAGVSFSNVRFSTLQPQQSRGSYSYNGEYTSNLNASNTGYGVADFLLDQQNNGGLSNEVTNGDQRWNNAVYAQDDWRITPKVTLNLGLRWEYFQPYQDVGGYQASYNMTGKSTLDTTTGFGSGAAQYLIPKETYKYALTIINNPDYSPNFGQILQKNNIALVASADPRLIKAQHTNFAPRVGVAWAPDARTAVRVGYGIFYGGLESTGYWPNLGENYPFQYAGTFPAASCGQYNCPTNGITIANGFSTIIANGFASNVTGLTMRGSDPSAKTPYTQDYNLSVERGITNDFVATISYVGNNSHHLQVFPDPNNPLAYENPNNSTQHARPLPDFGGSSYTSYSGNSNYNSLQSKIEKRMSHGYNLLATYTWSHALDDAPTPLGTSGDGGFRQSNLIPIKMDYSNAGFDTRHRVTFNALYELPFGAGRKYLNSNRFVDILAGGWSANAMWVAQTGNPFTVYPRGVSSPSGSGTRAIKTKDPFATGGTFVSPNPSLVSSVTCAAKTRTRENWYNPCSFQNPWDAGDVTFSDGSANPHYIPKNAADAANVSSTYGNNTPVYVTDLASVLGYSGGKRDEVYGPGYERVNMSIFKSFKTWREQALEFRTDIFNVLNTPTLGQPSDNGIGSTGGQITGTRNLQRYAPDSRFFQLSLRYSY</sequence>
<keyword evidence="6" id="KW-0998">Cell outer membrane</keyword>